<dbReference type="AlphaFoldDB" id="A0A6G9YQU5"/>
<organism evidence="2 3">
    <name type="scientific">Nocardia arthritidis</name>
    <dbReference type="NCBI Taxonomy" id="228602"/>
    <lineage>
        <taxon>Bacteria</taxon>
        <taxon>Bacillati</taxon>
        <taxon>Actinomycetota</taxon>
        <taxon>Actinomycetes</taxon>
        <taxon>Mycobacteriales</taxon>
        <taxon>Nocardiaceae</taxon>
        <taxon>Nocardia</taxon>
    </lineage>
</organism>
<protein>
    <recommendedName>
        <fullName evidence="1">Thiopeptide-type bacteriocin biosynthesis domain-containing protein</fullName>
    </recommendedName>
</protein>
<dbReference type="EMBL" id="CP046172">
    <property type="protein sequence ID" value="QIS15582.1"/>
    <property type="molecule type" value="Genomic_DNA"/>
</dbReference>
<dbReference type="KEGG" id="nah:F5544_38805"/>
<dbReference type="InterPro" id="IPR023809">
    <property type="entry name" value="Thiopep_bacteriocin_synth_dom"/>
</dbReference>
<name>A0A6G9YQU5_9NOCA</name>
<sequence>MPAATAGWTEISLLSVPESAQYTVLREVLVPFLDSAVGDGLATRALYLRESEGRATTRLVAQLDVSPDAAAEIEARALALAHPGVAVAPAAIVPLADGSVFGGNELPEITRGFLADVRPTVTDVLRLGADRRDDLVTAALDLMVAHLPAVANSHGPGGVPLSYLSFRSHAEAFIATSRNPDGLRATLDDRYRQSHSEIEQRVLEIFGQLDGSVSPLAAAWSARVRAAKPDIIARLEAGSVVVHTEYAQAHRRERTDFAGNAFHRVVGASDGLQDYLSNDPRFLAARILTSLLYLSLHTVGLTLVERYYLCYVVSRACEAIYRVDGVSLVSRMTTSD</sequence>
<reference evidence="2 3" key="1">
    <citation type="journal article" date="2019" name="ACS Chem. Biol.">
        <title>Identification and Mobilization of a Cryptic Antibiotic Biosynthesis Gene Locus from a Human-Pathogenic Nocardia Isolate.</title>
        <authorList>
            <person name="Herisse M."/>
            <person name="Ishida K."/>
            <person name="Porter J.L."/>
            <person name="Howden B."/>
            <person name="Hertweck C."/>
            <person name="Stinear T.P."/>
            <person name="Pidot S.J."/>
        </authorList>
    </citation>
    <scope>NUCLEOTIDE SEQUENCE [LARGE SCALE GENOMIC DNA]</scope>
    <source>
        <strain evidence="2 3">AUSMDU00012717</strain>
    </source>
</reference>
<evidence type="ECO:0000259" key="1">
    <source>
        <dbReference type="Pfam" id="PF14028"/>
    </source>
</evidence>
<dbReference type="RefSeq" id="WP_167477808.1">
    <property type="nucleotide sequence ID" value="NZ_CP046172.1"/>
</dbReference>
<dbReference type="Proteomes" id="UP000503540">
    <property type="component" value="Chromosome"/>
</dbReference>
<proteinExistence type="predicted"/>
<keyword evidence="3" id="KW-1185">Reference proteome</keyword>
<evidence type="ECO:0000313" key="2">
    <source>
        <dbReference type="EMBL" id="QIS15582.1"/>
    </source>
</evidence>
<evidence type="ECO:0000313" key="3">
    <source>
        <dbReference type="Proteomes" id="UP000503540"/>
    </source>
</evidence>
<gene>
    <name evidence="2" type="ORF">F5544_38805</name>
</gene>
<dbReference type="Pfam" id="PF14028">
    <property type="entry name" value="Lant_dehydr_C"/>
    <property type="match status" value="1"/>
</dbReference>
<accession>A0A6G9YQU5</accession>
<feature type="domain" description="Thiopeptide-type bacteriocin biosynthesis" evidence="1">
    <location>
        <begin position="17"/>
        <end position="316"/>
    </location>
</feature>